<dbReference type="PANTHER" id="PTHR38654">
    <property type="entry name" value="BUCKY BALL-RELATED"/>
    <property type="match status" value="1"/>
</dbReference>
<gene>
    <name evidence="2" type="ORF">HF521_010481</name>
</gene>
<feature type="compositionally biased region" description="Basic and acidic residues" evidence="1">
    <location>
        <begin position="528"/>
        <end position="546"/>
    </location>
</feature>
<feature type="compositionally biased region" description="Basic and acidic residues" evidence="1">
    <location>
        <begin position="590"/>
        <end position="605"/>
    </location>
</feature>
<reference evidence="2" key="1">
    <citation type="submission" date="2020-08" db="EMBL/GenBank/DDBJ databases">
        <title>Chromosome-level assembly of Southern catfish (Silurus meridionalis) provides insights into visual adaptation to the nocturnal and benthic lifestyles.</title>
        <authorList>
            <person name="Zhang Y."/>
            <person name="Wang D."/>
            <person name="Peng Z."/>
        </authorList>
    </citation>
    <scope>NUCLEOTIDE SEQUENCE</scope>
    <source>
        <strain evidence="2">SWU-2019-XX</strain>
        <tissue evidence="2">Muscle</tissue>
    </source>
</reference>
<accession>A0A8T0AMF1</accession>
<organism evidence="2 3">
    <name type="scientific">Silurus meridionalis</name>
    <name type="common">Southern catfish</name>
    <name type="synonym">Silurus soldatovi meridionalis</name>
    <dbReference type="NCBI Taxonomy" id="175797"/>
    <lineage>
        <taxon>Eukaryota</taxon>
        <taxon>Metazoa</taxon>
        <taxon>Chordata</taxon>
        <taxon>Craniata</taxon>
        <taxon>Vertebrata</taxon>
        <taxon>Euteleostomi</taxon>
        <taxon>Actinopterygii</taxon>
        <taxon>Neopterygii</taxon>
        <taxon>Teleostei</taxon>
        <taxon>Ostariophysi</taxon>
        <taxon>Siluriformes</taxon>
        <taxon>Siluridae</taxon>
        <taxon>Silurus</taxon>
    </lineage>
</organism>
<dbReference type="OrthoDB" id="8946276at2759"/>
<feature type="region of interest" description="Disordered" evidence="1">
    <location>
        <begin position="558"/>
        <end position="606"/>
    </location>
</feature>
<feature type="compositionally biased region" description="Basic and acidic residues" evidence="1">
    <location>
        <begin position="511"/>
        <end position="521"/>
    </location>
</feature>
<evidence type="ECO:0000313" key="2">
    <source>
        <dbReference type="EMBL" id="KAF7692871.1"/>
    </source>
</evidence>
<dbReference type="AlphaFoldDB" id="A0A8T0AMF1"/>
<protein>
    <recommendedName>
        <fullName evidence="4">Bucky ball</fullName>
    </recommendedName>
</protein>
<dbReference type="EMBL" id="JABFDY010000020">
    <property type="protein sequence ID" value="KAF7692871.1"/>
    <property type="molecule type" value="Genomic_DNA"/>
</dbReference>
<comment type="caution">
    <text evidence="2">The sequence shown here is derived from an EMBL/GenBank/DDBJ whole genome shotgun (WGS) entry which is preliminary data.</text>
</comment>
<feature type="region of interest" description="Disordered" evidence="1">
    <location>
        <begin position="506"/>
        <end position="546"/>
    </location>
</feature>
<dbReference type="PANTHER" id="PTHR38654:SF1">
    <property type="entry name" value="BUCKY BALL"/>
    <property type="match status" value="1"/>
</dbReference>
<dbReference type="Proteomes" id="UP000606274">
    <property type="component" value="Unassembled WGS sequence"/>
</dbReference>
<evidence type="ECO:0008006" key="4">
    <source>
        <dbReference type="Google" id="ProtNLM"/>
    </source>
</evidence>
<feature type="region of interest" description="Disordered" evidence="1">
    <location>
        <begin position="1"/>
        <end position="20"/>
    </location>
</feature>
<dbReference type="InterPro" id="IPR053309">
    <property type="entry name" value="Balbiani_Body_Formation"/>
</dbReference>
<evidence type="ECO:0000256" key="1">
    <source>
        <dbReference type="SAM" id="MobiDB-lite"/>
    </source>
</evidence>
<name>A0A8T0AMF1_SILME</name>
<feature type="compositionally biased region" description="Polar residues" evidence="1">
    <location>
        <begin position="1"/>
        <end position="17"/>
    </location>
</feature>
<keyword evidence="3" id="KW-1185">Reference proteome</keyword>
<evidence type="ECO:0000313" key="3">
    <source>
        <dbReference type="Proteomes" id="UP000606274"/>
    </source>
</evidence>
<sequence>MEDVSHPSQSDAEQSHPQVHHSRPFFYVQPPSQPYFMYQWPMDPFGQYGYPGPVFPFGRPYMPPYQFMQYPGYMVPHAPMQPTDYRRMAPVFPSVSSYDLRFRQHFQQMTMHHETTSSEVQTEPGGPVSKLMDCLEGLQASEKSGVVREANVMFSSTPAVISFTHEVEKMNYGEKLNKDPVSQQDKGNQDGSVKLVTLCDSAVYDVESNQGHSEECVLSDVLPLDSSSIRDESQSREQDYKRGDLEMLCFRSEKSGTNVSNGNCSKVQDSGAHVSNSSELSDLCVGKSSIQSEKVQNLPPESVEVTEPLLQMTADCDLPYQILRLPCNKTTTGLLLHNEVNPLLYMDPASALLPSKRYPFGSPYAHNYYPQVVPERQSVLSPSLDELSSRDEMFSTDVEDDLASGQTYVDGGKLAETSAVHTRSEMDHADNACSVWAKTCACCGASLPDEDVDPVEPLDQDCNCGLEDNNVVPINGDVPKVLRWHGPSHCAPVSKHKAKKVFEVADSSELDQDHGRGECGEQHYSPAKGDKGRGKGQKEHLQRESPGEMIEQENWTACSTQQRSRSCRPANGLQEKGRPARRKPSGKTFDQQRLRRNEYDDHNEAEFSYCQRGRGSMKRRGTRY</sequence>
<proteinExistence type="predicted"/>